<accession>A0ABR2Z8G7</accession>
<feature type="compositionally biased region" description="Low complexity" evidence="1">
    <location>
        <begin position="355"/>
        <end position="371"/>
    </location>
</feature>
<feature type="region of interest" description="Disordered" evidence="1">
    <location>
        <begin position="1"/>
        <end position="41"/>
    </location>
</feature>
<keyword evidence="2" id="KW-0472">Membrane</keyword>
<name>A0ABR2Z8G7_9AGAR</name>
<feature type="compositionally biased region" description="Polar residues" evidence="1">
    <location>
        <begin position="415"/>
        <end position="430"/>
    </location>
</feature>
<evidence type="ECO:0000313" key="4">
    <source>
        <dbReference type="Proteomes" id="UP001437256"/>
    </source>
</evidence>
<feature type="compositionally biased region" description="Basic and acidic residues" evidence="1">
    <location>
        <begin position="32"/>
        <end position="41"/>
    </location>
</feature>
<dbReference type="Proteomes" id="UP001437256">
    <property type="component" value="Unassembled WGS sequence"/>
</dbReference>
<evidence type="ECO:0000256" key="2">
    <source>
        <dbReference type="SAM" id="Phobius"/>
    </source>
</evidence>
<feature type="compositionally biased region" description="Basic residues" evidence="1">
    <location>
        <begin position="11"/>
        <end position="31"/>
    </location>
</feature>
<protein>
    <submittedName>
        <fullName evidence="3">Uncharacterized protein</fullName>
    </submittedName>
</protein>
<feature type="region of interest" description="Disordered" evidence="1">
    <location>
        <begin position="350"/>
        <end position="430"/>
    </location>
</feature>
<feature type="transmembrane region" description="Helical" evidence="2">
    <location>
        <begin position="237"/>
        <end position="258"/>
    </location>
</feature>
<keyword evidence="2" id="KW-0812">Transmembrane</keyword>
<sequence>MAKNKQNSPSKSKKTTKPKNKSKAKTPGRRPGRFEQLFHKDPGAMYRQATAALIARFGYDPPEAAPVEGKDYSVRDINTYDGQEKIDEEAKRDEYKRKLHKQITNFTQYHWRRKKVDVDGVTQVFLGVLDASGSAPRKPQERQFYMKQNYNDRFKTDFDSHWETLLKLGTVDPGDRIKEMNRYCEARWDEESEEFKDKLREDLDAQHKLELADHRDRGSWSGDAESYARMWRRANQILPSVVLSVAKLFGVGVSFLLWGPRADGKIHVDSISCQVPGSNTKKDLSEFDPLAYSAMHKACQDYANAVFPPSLCQSRVVEGGMGELESTSDLDSHTGHLFRSAPDGMPVAIGVDPGTAPASHSTPSTATPTSTNPVPLPSSSAPAHPGNTNDFGVPPLPTSSIANSSIDGSTPPFLQGSSGPPTFNFNNAGLSLSNNPEDILSNNPEDMWHAWSKTMAPEQLADINMLSQHIDSGFYQFTNDPGNSAGDVSAMGGGLSFRTNDGFAVVGPNLNSSAWADNLGAPQAPIGVAAVPFTTDLQVIHDQSPTRPVGGSPDIGESESSSTNAPMGFSADQMQADQDMVGGGSEGGAVGAGILGGPAINIQADSAGEADGPPHERETLVDLPPQVQQSVEKPVANAKENSPKHKAPEQSAVATRVSKRKKVDKPDGSWDEGTTKTVNTTVAQGRERRERRVPQHLRGGGKGSYIVSPTKSDAVGANDNPAEGDATKGTKGAKKRKGRK</sequence>
<feature type="compositionally biased region" description="Polar residues" evidence="1">
    <location>
        <begin position="398"/>
        <end position="408"/>
    </location>
</feature>
<feature type="compositionally biased region" description="Polar residues" evidence="1">
    <location>
        <begin position="377"/>
        <end position="390"/>
    </location>
</feature>
<keyword evidence="2" id="KW-1133">Transmembrane helix</keyword>
<keyword evidence="4" id="KW-1185">Reference proteome</keyword>
<feature type="compositionally biased region" description="Low complexity" evidence="1">
    <location>
        <begin position="1"/>
        <end position="10"/>
    </location>
</feature>
<evidence type="ECO:0000256" key="1">
    <source>
        <dbReference type="SAM" id="MobiDB-lite"/>
    </source>
</evidence>
<comment type="caution">
    <text evidence="3">The sequence shown here is derived from an EMBL/GenBank/DDBJ whole genome shotgun (WGS) entry which is preliminary data.</text>
</comment>
<feature type="region of interest" description="Disordered" evidence="1">
    <location>
        <begin position="542"/>
        <end position="569"/>
    </location>
</feature>
<feature type="compositionally biased region" description="Basic residues" evidence="1">
    <location>
        <begin position="731"/>
        <end position="740"/>
    </location>
</feature>
<evidence type="ECO:0000313" key="3">
    <source>
        <dbReference type="EMBL" id="KAL0057532.1"/>
    </source>
</evidence>
<feature type="region of interest" description="Disordered" evidence="1">
    <location>
        <begin position="604"/>
        <end position="740"/>
    </location>
</feature>
<gene>
    <name evidence="3" type="ORF">AAF712_015819</name>
</gene>
<reference evidence="3 4" key="1">
    <citation type="submission" date="2024-05" db="EMBL/GenBank/DDBJ databases">
        <title>A draft genome resource for the thread blight pathogen Marasmius tenuissimus strain MS-2.</title>
        <authorList>
            <person name="Yulfo-Soto G.E."/>
            <person name="Baruah I.K."/>
            <person name="Amoako-Attah I."/>
            <person name="Bukari Y."/>
            <person name="Meinhardt L.W."/>
            <person name="Bailey B.A."/>
            <person name="Cohen S.P."/>
        </authorList>
    </citation>
    <scope>NUCLEOTIDE SEQUENCE [LARGE SCALE GENOMIC DNA]</scope>
    <source>
        <strain evidence="3 4">MS-2</strain>
    </source>
</reference>
<dbReference type="EMBL" id="JBBXMP010000503">
    <property type="protein sequence ID" value="KAL0057532.1"/>
    <property type="molecule type" value="Genomic_DNA"/>
</dbReference>
<organism evidence="3 4">
    <name type="scientific">Marasmius tenuissimus</name>
    <dbReference type="NCBI Taxonomy" id="585030"/>
    <lineage>
        <taxon>Eukaryota</taxon>
        <taxon>Fungi</taxon>
        <taxon>Dikarya</taxon>
        <taxon>Basidiomycota</taxon>
        <taxon>Agaricomycotina</taxon>
        <taxon>Agaricomycetes</taxon>
        <taxon>Agaricomycetidae</taxon>
        <taxon>Agaricales</taxon>
        <taxon>Marasmiineae</taxon>
        <taxon>Marasmiaceae</taxon>
        <taxon>Marasmius</taxon>
    </lineage>
</organism>
<proteinExistence type="predicted"/>